<reference evidence="1 2" key="1">
    <citation type="submission" date="2018-08" db="EMBL/GenBank/DDBJ databases">
        <title>A genome reference for cultivated species of the human gut microbiota.</title>
        <authorList>
            <person name="Zou Y."/>
            <person name="Xue W."/>
            <person name="Luo G."/>
        </authorList>
    </citation>
    <scope>NUCLEOTIDE SEQUENCE [LARGE SCALE GENOMIC DNA]</scope>
    <source>
        <strain evidence="1 2">AF25-6</strain>
    </source>
</reference>
<evidence type="ECO:0000313" key="2">
    <source>
        <dbReference type="Proteomes" id="UP000284161"/>
    </source>
</evidence>
<sequence>MIFSSSFIKVSIYHNHLIKFHHMATGNTTSYSFEIEKMFNRADKKQAYYFQPAPKHLSTFQTGHCILPFMAIIPIYS</sequence>
<dbReference type="Proteomes" id="UP000284161">
    <property type="component" value="Unassembled WGS sequence"/>
</dbReference>
<dbReference type="AlphaFoldDB" id="A0A412E3E4"/>
<proteinExistence type="predicted"/>
<name>A0A412E3E4_BACSE</name>
<evidence type="ECO:0000313" key="1">
    <source>
        <dbReference type="EMBL" id="RGR27195.1"/>
    </source>
</evidence>
<protein>
    <submittedName>
        <fullName evidence="1">Uncharacterized protein</fullName>
    </submittedName>
</protein>
<accession>A0A412E3E4</accession>
<gene>
    <name evidence="1" type="ORF">DWY58_11770</name>
</gene>
<organism evidence="1 2">
    <name type="scientific">Bacteroides stercoris</name>
    <dbReference type="NCBI Taxonomy" id="46506"/>
    <lineage>
        <taxon>Bacteria</taxon>
        <taxon>Pseudomonadati</taxon>
        <taxon>Bacteroidota</taxon>
        <taxon>Bacteroidia</taxon>
        <taxon>Bacteroidales</taxon>
        <taxon>Bacteroidaceae</taxon>
        <taxon>Bacteroides</taxon>
    </lineage>
</organism>
<comment type="caution">
    <text evidence="1">The sequence shown here is derived from an EMBL/GenBank/DDBJ whole genome shotgun (WGS) entry which is preliminary data.</text>
</comment>
<dbReference type="EMBL" id="QRUB01000011">
    <property type="protein sequence ID" value="RGR27195.1"/>
    <property type="molecule type" value="Genomic_DNA"/>
</dbReference>